<evidence type="ECO:0000313" key="2">
    <source>
        <dbReference type="EMBL" id="PYI32277.1"/>
    </source>
</evidence>
<gene>
    <name evidence="2" type="ORF">BP00DRAFT_414852</name>
</gene>
<feature type="compositionally biased region" description="Gly residues" evidence="1">
    <location>
        <begin position="31"/>
        <end position="46"/>
    </location>
</feature>
<name>A0A2V5J487_9EURO</name>
<accession>A0A2V5J487</accession>
<evidence type="ECO:0000256" key="1">
    <source>
        <dbReference type="SAM" id="MobiDB-lite"/>
    </source>
</evidence>
<feature type="region of interest" description="Disordered" evidence="1">
    <location>
        <begin position="1"/>
        <end position="64"/>
    </location>
</feature>
<feature type="compositionally biased region" description="Basic and acidic residues" evidence="1">
    <location>
        <begin position="18"/>
        <end position="27"/>
    </location>
</feature>
<dbReference type="AlphaFoldDB" id="A0A2V5J487"/>
<keyword evidence="3" id="KW-1185">Reference proteome</keyword>
<protein>
    <submittedName>
        <fullName evidence="2">Uncharacterized protein</fullName>
    </submittedName>
</protein>
<organism evidence="2 3">
    <name type="scientific">Aspergillus indologenus CBS 114.80</name>
    <dbReference type="NCBI Taxonomy" id="1450541"/>
    <lineage>
        <taxon>Eukaryota</taxon>
        <taxon>Fungi</taxon>
        <taxon>Dikarya</taxon>
        <taxon>Ascomycota</taxon>
        <taxon>Pezizomycotina</taxon>
        <taxon>Eurotiomycetes</taxon>
        <taxon>Eurotiomycetidae</taxon>
        <taxon>Eurotiales</taxon>
        <taxon>Aspergillaceae</taxon>
        <taxon>Aspergillus</taxon>
        <taxon>Aspergillus subgen. Circumdati</taxon>
    </lineage>
</organism>
<evidence type="ECO:0000313" key="3">
    <source>
        <dbReference type="Proteomes" id="UP000248817"/>
    </source>
</evidence>
<sequence length="202" mass="22305">MEKQLEDNTGENIGTEKAQQEEKEDPRPQYGGKGLAGWRPSGGGKDLAGQSKSENPPHGENQIPLELPFRAEQEWRLHEPSAQSIRNSGLPFFQNAGSVIAFLNSTESVLMDICAVAIKEEKCIEEMLGPRSMSLNVEQIMNQALSLSDELHTGDLFRQALLACQCPTGLRKLRLAVSDLCDSIDKEITMLATQEQKAHDET</sequence>
<reference evidence="2 3" key="1">
    <citation type="submission" date="2018-02" db="EMBL/GenBank/DDBJ databases">
        <title>The genomes of Aspergillus section Nigri reveals drivers in fungal speciation.</title>
        <authorList>
            <consortium name="DOE Joint Genome Institute"/>
            <person name="Vesth T.C."/>
            <person name="Nybo J."/>
            <person name="Theobald S."/>
            <person name="Brandl J."/>
            <person name="Frisvad J.C."/>
            <person name="Nielsen K.F."/>
            <person name="Lyhne E.K."/>
            <person name="Kogle M.E."/>
            <person name="Kuo A."/>
            <person name="Riley R."/>
            <person name="Clum A."/>
            <person name="Nolan M."/>
            <person name="Lipzen A."/>
            <person name="Salamov A."/>
            <person name="Henrissat B."/>
            <person name="Wiebenga A."/>
            <person name="De vries R.P."/>
            <person name="Grigoriev I.V."/>
            <person name="Mortensen U.H."/>
            <person name="Andersen M.R."/>
            <person name="Baker S.E."/>
        </authorList>
    </citation>
    <scope>NUCLEOTIDE SEQUENCE [LARGE SCALE GENOMIC DNA]</scope>
    <source>
        <strain evidence="2 3">CBS 114.80</strain>
    </source>
</reference>
<proteinExistence type="predicted"/>
<dbReference type="EMBL" id="KZ825494">
    <property type="protein sequence ID" value="PYI32277.1"/>
    <property type="molecule type" value="Genomic_DNA"/>
</dbReference>
<dbReference type="Proteomes" id="UP000248817">
    <property type="component" value="Unassembled WGS sequence"/>
</dbReference>